<reference evidence="3" key="3">
    <citation type="submission" date="2015-02" db="EMBL/GenBank/DDBJ databases">
        <title>Genome analysis of three genomes within the thermophilic hydrogenogenic bacterial species Caldanaerobacter subterraneus.</title>
        <authorList>
            <person name="Sant'Anna F.H."/>
            <person name="Lebedinsky A."/>
            <person name="Sokolova T."/>
            <person name="Robb F.T."/>
            <person name="Gonzalez J.M."/>
        </authorList>
    </citation>
    <scope>NUCLEOTIDE SEQUENCE [LARGE SCALE GENOMIC DNA]</scope>
    <source>
        <strain evidence="3">DSM 12653</strain>
    </source>
</reference>
<feature type="transmembrane region" description="Helical" evidence="1">
    <location>
        <begin position="12"/>
        <end position="32"/>
    </location>
</feature>
<gene>
    <name evidence="2" type="ORF">CDSM653_02337</name>
</gene>
<proteinExistence type="predicted"/>
<sequence>MDVQQLNKGIGNLMKKVVVFTLFTIALFLFLWDITPYTSTQKHLQTENQNGKKLSTFIYKPINPQNGEISFKKYHNTTYLEIVAEDGKEIGIYYTIGKEQLEKYILAFRFLSHAGFGEVKLDVVEKNKNHVYGFVVFSTKEIDKNYEILENSFTPNYVGADKNIKLTDFLKSKGLNPEGIDKVDVTITVSNGQHLILLVDGTFNGSESIPHNFVNFTYHSIYSTNYLENIPQKEITQKTTNLAIKLMILGIPKRESTLKVGDNFKLVAYVKNTSPTSVENIRLKLIEPYGYGVVIPSNETYEKYIGELKPGKIKNIGWNLKANRSNEVNFNKPWIVKVIVESDKHYGEGQIPVTIIDHREGKIFYVITEDLEPIDSAGYIEKWGNRNGWLDPEEFNIQLVEKPQALNEIANRYGAKWSHFIAYPVVDCAKWIADNLITNANDKKVWHDTLDRVISSMINGIKQGHQYTLHPHMDYCPYLSWNYLSYNQRTNGFWANHNLHGWAHSLSPLLKVDDITTRIGAIAFYQGQLNKLYSTYYGQPLTVRMGSFDFGEEREDSCLSTAALQNLGIYASSDARESQKKVYFADASDISKEAKNFNDIGIVELSVDESKVLLYDSMDLKTLNERFYKLYLEDEKNGSIKPGVHIILGFTHAMFMMGDEGWQSTKGGHFQILDDHLKWVAENYIKKGKVEFATADEAVASYLDYYTPRPIAIYGKEQKISDKVFQYPLRILGESIPFDKKHVQEILASYPIQFISQVKYIEVYNHANLITVIREFNKDSALFTFKLEEKPENVYMKIYLK</sequence>
<evidence type="ECO:0000256" key="1">
    <source>
        <dbReference type="SAM" id="Phobius"/>
    </source>
</evidence>
<name>A0A0F5PJ61_9THEO</name>
<organism evidence="2 3">
    <name type="scientific">Caldanaerobacter subterraneus subsp. pacificus DSM 12653</name>
    <dbReference type="NCBI Taxonomy" id="391606"/>
    <lineage>
        <taxon>Bacteria</taxon>
        <taxon>Bacillati</taxon>
        <taxon>Bacillota</taxon>
        <taxon>Clostridia</taxon>
        <taxon>Thermoanaerobacterales</taxon>
        <taxon>Thermoanaerobacteraceae</taxon>
        <taxon>Caldanaerobacter</taxon>
    </lineage>
</organism>
<evidence type="ECO:0000313" key="2">
    <source>
        <dbReference type="EMBL" id="KKC28687.1"/>
    </source>
</evidence>
<reference evidence="2 3" key="1">
    <citation type="submission" date="2008-07" db="EMBL/GenBank/DDBJ databases">
        <authorList>
            <person name="Gonzalez J."/>
            <person name="Sokolova T."/>
            <person name="Ferriera S."/>
            <person name="Johnson J."/>
            <person name="Kravitz S."/>
            <person name="Beeson K."/>
            <person name="Sutton G."/>
            <person name="Rogers Y.-H."/>
            <person name="Friedman R."/>
            <person name="Frazier M."/>
            <person name="Venter J.C."/>
        </authorList>
    </citation>
    <scope>NUCLEOTIDE SEQUENCE [LARGE SCALE GENOMIC DNA]</scope>
    <source>
        <strain evidence="2 3">DSM 12653</strain>
    </source>
</reference>
<dbReference type="RefSeq" id="WP_157795020.1">
    <property type="nucleotide sequence ID" value="NZ_ABXP02000119.1"/>
</dbReference>
<comment type="caution">
    <text evidence="2">The sequence shown here is derived from an EMBL/GenBank/DDBJ whole genome shotgun (WGS) entry which is preliminary data.</text>
</comment>
<accession>A0A0F5PJ61</accession>
<dbReference type="Proteomes" id="UP000010146">
    <property type="component" value="Unassembled WGS sequence"/>
</dbReference>
<dbReference type="AlphaFoldDB" id="A0A0F5PJ61"/>
<keyword evidence="1" id="KW-0812">Transmembrane</keyword>
<keyword evidence="1" id="KW-0472">Membrane</keyword>
<protein>
    <submittedName>
        <fullName evidence="2">Uncharacterized protein</fullName>
    </submittedName>
</protein>
<reference evidence="2 3" key="2">
    <citation type="journal article" date="2015" name="BMC Genomics">
        <title>Analysis of three genomes within the thermophilic bacterial species Caldanaerobacter subterraneus with a focus on carbon monoxide dehydrogenase evolution and hydrolase diversity.</title>
        <authorList>
            <person name="Sant'Anna F.H."/>
            <person name="Lebedinsky A.V."/>
            <person name="Sokolova T.G."/>
            <person name="Robb F.T."/>
            <person name="Gonzalez J.M."/>
        </authorList>
    </citation>
    <scope>NUCLEOTIDE SEQUENCE [LARGE SCALE GENOMIC DNA]</scope>
    <source>
        <strain evidence="2 3">DSM 12653</strain>
    </source>
</reference>
<evidence type="ECO:0000313" key="3">
    <source>
        <dbReference type="Proteomes" id="UP000010146"/>
    </source>
</evidence>
<dbReference type="EMBL" id="ABXP02000119">
    <property type="protein sequence ID" value="KKC28687.1"/>
    <property type="molecule type" value="Genomic_DNA"/>
</dbReference>
<keyword evidence="1" id="KW-1133">Transmembrane helix</keyword>